<reference evidence="2" key="1">
    <citation type="submission" date="2020-07" db="EMBL/GenBank/DDBJ databases">
        <authorList>
            <person name="Camacho E."/>
        </authorList>
    </citation>
    <scope>NUCLEOTIDE SEQUENCE</scope>
    <source>
        <strain evidence="2">MPO218</strain>
    </source>
</reference>
<dbReference type="NCBIfam" id="NF006699">
    <property type="entry name" value="PRK09245.1"/>
    <property type="match status" value="1"/>
</dbReference>
<dbReference type="Proteomes" id="UP000664914">
    <property type="component" value="Chromosome"/>
</dbReference>
<dbReference type="Gene3D" id="3.90.226.10">
    <property type="entry name" value="2-enoyl-CoA Hydratase, Chain A, domain 1"/>
    <property type="match status" value="1"/>
</dbReference>
<comment type="similarity">
    <text evidence="1">Belongs to the enoyl-CoA hydratase/isomerase family.</text>
</comment>
<dbReference type="Pfam" id="PF00378">
    <property type="entry name" value="ECH_1"/>
    <property type="match status" value="1"/>
</dbReference>
<accession>A0A975CZF6</accession>
<dbReference type="Gene3D" id="1.10.12.10">
    <property type="entry name" value="Lyase 2-enoyl-coa Hydratase, Chain A, domain 2"/>
    <property type="match status" value="1"/>
</dbReference>
<dbReference type="CDD" id="cd06558">
    <property type="entry name" value="crotonase-like"/>
    <property type="match status" value="1"/>
</dbReference>
<dbReference type="RefSeq" id="WP_208631823.1">
    <property type="nucleotide sequence ID" value="NZ_CP059319.1"/>
</dbReference>
<reference evidence="2" key="2">
    <citation type="submission" date="2021-04" db="EMBL/GenBank/DDBJ databases">
        <title>Isolation and genomic analysis of the ibuprofen-degrading bacterium Sphingomonas strain MPO218.</title>
        <authorList>
            <person name="Aulestia M."/>
            <person name="Flores A."/>
            <person name="Mangas E.L."/>
            <person name="Perez-Pulido A.J."/>
            <person name="Santero E."/>
            <person name="Camacho E.M."/>
        </authorList>
    </citation>
    <scope>NUCLEOTIDE SEQUENCE</scope>
    <source>
        <strain evidence="2">MPO218</strain>
    </source>
</reference>
<dbReference type="PANTHER" id="PTHR43459">
    <property type="entry name" value="ENOYL-COA HYDRATASE"/>
    <property type="match status" value="1"/>
</dbReference>
<evidence type="ECO:0000313" key="2">
    <source>
        <dbReference type="EMBL" id="QTH19894.1"/>
    </source>
</evidence>
<proteinExistence type="inferred from homology"/>
<dbReference type="SUPFAM" id="SSF52096">
    <property type="entry name" value="ClpP/crotonase"/>
    <property type="match status" value="1"/>
</dbReference>
<name>A0A975CZF6_9SPHN</name>
<dbReference type="InterPro" id="IPR001753">
    <property type="entry name" value="Enoyl-CoA_hydra/iso"/>
</dbReference>
<dbReference type="InterPro" id="IPR029045">
    <property type="entry name" value="ClpP/crotonase-like_dom_sf"/>
</dbReference>
<gene>
    <name evidence="2" type="ORF">HRJ34_16150</name>
</gene>
<evidence type="ECO:0000256" key="1">
    <source>
        <dbReference type="ARBA" id="ARBA00005254"/>
    </source>
</evidence>
<dbReference type="PANTHER" id="PTHR43459:SF1">
    <property type="entry name" value="EG:BACN32G11.4 PROTEIN"/>
    <property type="match status" value="1"/>
</dbReference>
<dbReference type="GO" id="GO:0003824">
    <property type="term" value="F:catalytic activity"/>
    <property type="evidence" value="ECO:0007669"/>
    <property type="project" value="UniProtKB-ARBA"/>
</dbReference>
<sequence length="266" mass="28216">MDDFLLVERDGAVVTATLNRPDERNAISEQAHIEAIERFCAAMTADRGVKAVVLTGAGTAFCAGGNVKSMRDRAGMFAGSPLDLRNQYRAGIQRIPMALYELEVPVIAAINGPAIGAGLDLACMCDIRIAAEGAIFAESFVKLGIVPGDGGAWLLPRVIGMARASLMTLTGDAIDAARALDYGLVSEVTPADRLLARAREIAARIAANPGHATRLAKRLLREGQDMKLGPLLELSAAYQALAHHTADHEEAVAAFLEKRPAAFTDR</sequence>
<dbReference type="AlphaFoldDB" id="A0A975CZF6"/>
<dbReference type="InterPro" id="IPR014748">
    <property type="entry name" value="Enoyl-CoA_hydra_C"/>
</dbReference>
<dbReference type="EMBL" id="CP059319">
    <property type="protein sequence ID" value="QTH19894.1"/>
    <property type="molecule type" value="Genomic_DNA"/>
</dbReference>
<evidence type="ECO:0000313" key="3">
    <source>
        <dbReference type="Proteomes" id="UP000664914"/>
    </source>
</evidence>
<organism evidence="2 3">
    <name type="scientific">Rhizorhabdus wittichii</name>
    <dbReference type="NCBI Taxonomy" id="160791"/>
    <lineage>
        <taxon>Bacteria</taxon>
        <taxon>Pseudomonadati</taxon>
        <taxon>Pseudomonadota</taxon>
        <taxon>Alphaproteobacteria</taxon>
        <taxon>Sphingomonadales</taxon>
        <taxon>Sphingomonadaceae</taxon>
        <taxon>Rhizorhabdus</taxon>
    </lineage>
</organism>
<protein>
    <submittedName>
        <fullName evidence="2">Crotonase/enoyl-CoA hydratase family protein</fullName>
    </submittedName>
</protein>